<dbReference type="Gene3D" id="3.30.530.20">
    <property type="match status" value="1"/>
</dbReference>
<evidence type="ECO:0000313" key="3">
    <source>
        <dbReference type="Proteomes" id="UP000062255"/>
    </source>
</evidence>
<proteinExistence type="predicted"/>
<dbReference type="SUPFAM" id="SSF55961">
    <property type="entry name" value="Bet v1-like"/>
    <property type="match status" value="1"/>
</dbReference>
<gene>
    <name evidence="2" type="ORF">AFA91_06070</name>
</gene>
<organism evidence="2 3">
    <name type="scientific">Mycolicibacterium goodii</name>
    <name type="common">Mycobacterium goodii</name>
    <dbReference type="NCBI Taxonomy" id="134601"/>
    <lineage>
        <taxon>Bacteria</taxon>
        <taxon>Bacillati</taxon>
        <taxon>Actinomycetota</taxon>
        <taxon>Actinomycetes</taxon>
        <taxon>Mycobacteriales</taxon>
        <taxon>Mycobacteriaceae</taxon>
        <taxon>Mycolicibacterium</taxon>
    </lineage>
</organism>
<sequence>MSNSAPIQLLITARDRTVPITVQQRSFLTPAQAWAIIMPIDLSRVFKPVAPFPGVAGVANQSETWDHPGPSRNPQFTDGSSADEQLTECAEGSSFAYQLTGFTNVLRHLAAGIRGEWTFTPDGAGTLIRWSYEFKPLPGRRWIIAGPFKVLWLRWMRAGLARCIQAMEEDHAAGKVG</sequence>
<dbReference type="Pfam" id="PF10604">
    <property type="entry name" value="Polyketide_cyc2"/>
    <property type="match status" value="1"/>
</dbReference>
<feature type="compositionally biased region" description="Polar residues" evidence="1">
    <location>
        <begin position="72"/>
        <end position="81"/>
    </location>
</feature>
<feature type="region of interest" description="Disordered" evidence="1">
    <location>
        <begin position="60"/>
        <end position="81"/>
    </location>
</feature>
<dbReference type="AlphaFoldDB" id="A0A0K0X251"/>
<dbReference type="EMBL" id="CP012150">
    <property type="protein sequence ID" value="AKS31521.1"/>
    <property type="molecule type" value="Genomic_DNA"/>
</dbReference>
<dbReference type="KEGG" id="mgo:AFA91_06070"/>
<evidence type="ECO:0000313" key="2">
    <source>
        <dbReference type="EMBL" id="AKS31521.1"/>
    </source>
</evidence>
<name>A0A0K0X251_MYCGD</name>
<dbReference type="InterPro" id="IPR019587">
    <property type="entry name" value="Polyketide_cyclase/dehydratase"/>
</dbReference>
<evidence type="ECO:0000256" key="1">
    <source>
        <dbReference type="SAM" id="MobiDB-lite"/>
    </source>
</evidence>
<protein>
    <recommendedName>
        <fullName evidence="4">SRPBCC family protein</fullName>
    </recommendedName>
</protein>
<dbReference type="InterPro" id="IPR023393">
    <property type="entry name" value="START-like_dom_sf"/>
</dbReference>
<dbReference type="Proteomes" id="UP000062255">
    <property type="component" value="Chromosome"/>
</dbReference>
<reference evidence="2 3" key="1">
    <citation type="submission" date="2015-07" db="EMBL/GenBank/DDBJ databases">
        <title>Complete genome sequence of Mycobacterium goodii X7B, a facultative thermophilic biodesulfurizing bacterium.</title>
        <authorList>
            <person name="Yu B."/>
            <person name="Li F."/>
            <person name="Xu P."/>
        </authorList>
    </citation>
    <scope>NUCLEOTIDE SEQUENCE [LARGE SCALE GENOMIC DNA]</scope>
    <source>
        <strain evidence="2 3">X7B</strain>
    </source>
</reference>
<dbReference type="OrthoDB" id="4724764at2"/>
<evidence type="ECO:0008006" key="4">
    <source>
        <dbReference type="Google" id="ProtNLM"/>
    </source>
</evidence>
<dbReference type="PATRIC" id="fig|134601.6.peg.1257"/>
<accession>A0A0K0X251</accession>
<dbReference type="RefSeq" id="WP_003898216.1">
    <property type="nucleotide sequence ID" value="NZ_CP012150.1"/>
</dbReference>
<dbReference type="STRING" id="134601.AFA91_06070"/>